<dbReference type="EMBL" id="MU069707">
    <property type="protein sequence ID" value="KAF5835397.1"/>
    <property type="molecule type" value="Genomic_DNA"/>
</dbReference>
<comment type="caution">
    <text evidence="2">The sequence shown here is derived from an EMBL/GenBank/DDBJ whole genome shotgun (WGS) entry which is preliminary data.</text>
</comment>
<sequence>MFARTWARWIGKRGGASVVNPWSYLDYAEPFVLEFLGELASGRSGGGLLLGEERPQGAFQGLLVLIDVAMPKAMALQSALHAAHLLEATELPPFSKALVSQGTLILMPAGSPAPKQPVMSSFFTPAGGSRQVYVYVEALSPDIESSNTPDAKKVKGMRMGKLKAMESLFKGPKDQQAGKGKQKQQQQPQQQQQQQQQAAEQAWQSRVLCAAQEKSVGEIVQWAGPGAPLPPADPAAILSFVSIPATGKSAIASALQPHRAHSTRPMQLKVLSSDSMKVGREQ</sequence>
<proteinExistence type="predicted"/>
<reference evidence="2" key="1">
    <citation type="submission" date="2017-08" db="EMBL/GenBank/DDBJ databases">
        <authorList>
            <person name="Polle J.E."/>
            <person name="Barry K."/>
            <person name="Cushman J."/>
            <person name="Schmutz J."/>
            <person name="Tran D."/>
            <person name="Hathwaick L.T."/>
            <person name="Yim W.C."/>
            <person name="Jenkins J."/>
            <person name="Mckie-Krisberg Z.M."/>
            <person name="Prochnik S."/>
            <person name="Lindquist E."/>
            <person name="Dockter R.B."/>
            <person name="Adam C."/>
            <person name="Molina H."/>
            <person name="Bunkerborg J."/>
            <person name="Jin E."/>
            <person name="Buchheim M."/>
            <person name="Magnuson J."/>
        </authorList>
    </citation>
    <scope>NUCLEOTIDE SEQUENCE</scope>
    <source>
        <strain evidence="2">CCAP 19/18</strain>
    </source>
</reference>
<evidence type="ECO:0000313" key="2">
    <source>
        <dbReference type="EMBL" id="KAF5835397.1"/>
    </source>
</evidence>
<organism evidence="2 3">
    <name type="scientific">Dunaliella salina</name>
    <name type="common">Green alga</name>
    <name type="synonym">Protococcus salinus</name>
    <dbReference type="NCBI Taxonomy" id="3046"/>
    <lineage>
        <taxon>Eukaryota</taxon>
        <taxon>Viridiplantae</taxon>
        <taxon>Chlorophyta</taxon>
        <taxon>core chlorophytes</taxon>
        <taxon>Chlorophyceae</taxon>
        <taxon>CS clade</taxon>
        <taxon>Chlamydomonadales</taxon>
        <taxon>Dunaliellaceae</taxon>
        <taxon>Dunaliella</taxon>
    </lineage>
</organism>
<dbReference type="Proteomes" id="UP000815325">
    <property type="component" value="Unassembled WGS sequence"/>
</dbReference>
<accession>A0ABQ7GLB0</accession>
<evidence type="ECO:0000313" key="3">
    <source>
        <dbReference type="Proteomes" id="UP000815325"/>
    </source>
</evidence>
<feature type="region of interest" description="Disordered" evidence="1">
    <location>
        <begin position="172"/>
        <end position="198"/>
    </location>
</feature>
<evidence type="ECO:0000256" key="1">
    <source>
        <dbReference type="SAM" id="MobiDB-lite"/>
    </source>
</evidence>
<feature type="compositionally biased region" description="Low complexity" evidence="1">
    <location>
        <begin position="175"/>
        <end position="198"/>
    </location>
</feature>
<gene>
    <name evidence="2" type="ORF">DUNSADRAFT_7482</name>
</gene>
<name>A0ABQ7GLB0_DUNSA</name>
<keyword evidence="3" id="KW-1185">Reference proteome</keyword>
<protein>
    <submittedName>
        <fullName evidence="2">Uncharacterized protein</fullName>
    </submittedName>
</protein>